<organism evidence="2 3">
    <name type="scientific">Emiliania huxleyi (strain CCMP1516)</name>
    <dbReference type="NCBI Taxonomy" id="280463"/>
    <lineage>
        <taxon>Eukaryota</taxon>
        <taxon>Haptista</taxon>
        <taxon>Haptophyta</taxon>
        <taxon>Prymnesiophyceae</taxon>
        <taxon>Isochrysidales</taxon>
        <taxon>Noelaerhabdaceae</taxon>
        <taxon>Emiliania</taxon>
    </lineage>
</organism>
<sequence>MVDAALERARSLSCWAAGVRIVPTTEVEAELGLGTGRTNRNFVATAADGERFFVRIGVDLPPWGVTRRKEQAAAIAAAASGIGAAVHHAELPDALVCAFVDGRALTEQQVHAAASGADEQLLHALAAAVRTLHATPLPAELLQVAPPGPPRWAPPDLARWISYAREGGFSRVPLLEECDSVIARAEAFVEAGWPAEPPVFCHFDLLCDNFVVRDVPGGGGWRVFVVDFEYANAGQPLMDLAVLSMGCALSAGEERRLVASYLQRPRIDDHEAARFGALKMLACLRETFWGVVAEVSRASALSDEAAAAYVDEQYAKYVAARAEWEAWMRNGEGSQALRAS</sequence>
<dbReference type="SUPFAM" id="SSF56112">
    <property type="entry name" value="Protein kinase-like (PK-like)"/>
    <property type="match status" value="1"/>
</dbReference>
<dbReference type="Gene3D" id="3.30.200.20">
    <property type="entry name" value="Phosphorylase Kinase, domain 1"/>
    <property type="match status" value="1"/>
</dbReference>
<reference evidence="3" key="1">
    <citation type="journal article" date="2013" name="Nature">
        <title>Pan genome of the phytoplankton Emiliania underpins its global distribution.</title>
        <authorList>
            <person name="Read B.A."/>
            <person name="Kegel J."/>
            <person name="Klute M.J."/>
            <person name="Kuo A."/>
            <person name="Lefebvre S.C."/>
            <person name="Maumus F."/>
            <person name="Mayer C."/>
            <person name="Miller J."/>
            <person name="Monier A."/>
            <person name="Salamov A."/>
            <person name="Young J."/>
            <person name="Aguilar M."/>
            <person name="Claverie J.M."/>
            <person name="Frickenhaus S."/>
            <person name="Gonzalez K."/>
            <person name="Herman E.K."/>
            <person name="Lin Y.C."/>
            <person name="Napier J."/>
            <person name="Ogata H."/>
            <person name="Sarno A.F."/>
            <person name="Shmutz J."/>
            <person name="Schroeder D."/>
            <person name="de Vargas C."/>
            <person name="Verret F."/>
            <person name="von Dassow P."/>
            <person name="Valentin K."/>
            <person name="Van de Peer Y."/>
            <person name="Wheeler G."/>
            <person name="Dacks J.B."/>
            <person name="Delwiche C.F."/>
            <person name="Dyhrman S.T."/>
            <person name="Glockner G."/>
            <person name="John U."/>
            <person name="Richards T."/>
            <person name="Worden A.Z."/>
            <person name="Zhang X."/>
            <person name="Grigoriev I.V."/>
            <person name="Allen A.E."/>
            <person name="Bidle K."/>
            <person name="Borodovsky M."/>
            <person name="Bowler C."/>
            <person name="Brownlee C."/>
            <person name="Cock J.M."/>
            <person name="Elias M."/>
            <person name="Gladyshev V.N."/>
            <person name="Groth M."/>
            <person name="Guda C."/>
            <person name="Hadaegh A."/>
            <person name="Iglesias-Rodriguez M.D."/>
            <person name="Jenkins J."/>
            <person name="Jones B.M."/>
            <person name="Lawson T."/>
            <person name="Leese F."/>
            <person name="Lindquist E."/>
            <person name="Lobanov A."/>
            <person name="Lomsadze A."/>
            <person name="Malik S.B."/>
            <person name="Marsh M.E."/>
            <person name="Mackinder L."/>
            <person name="Mock T."/>
            <person name="Mueller-Roeber B."/>
            <person name="Pagarete A."/>
            <person name="Parker M."/>
            <person name="Probert I."/>
            <person name="Quesneville H."/>
            <person name="Raines C."/>
            <person name="Rensing S.A."/>
            <person name="Riano-Pachon D.M."/>
            <person name="Richier S."/>
            <person name="Rokitta S."/>
            <person name="Shiraiwa Y."/>
            <person name="Soanes D.M."/>
            <person name="van der Giezen M."/>
            <person name="Wahlund T.M."/>
            <person name="Williams B."/>
            <person name="Wilson W."/>
            <person name="Wolfe G."/>
            <person name="Wurch L.L."/>
        </authorList>
    </citation>
    <scope>NUCLEOTIDE SEQUENCE</scope>
</reference>
<dbReference type="HOGENOM" id="CLU_817433_0_0_1"/>
<evidence type="ECO:0000259" key="1">
    <source>
        <dbReference type="Pfam" id="PF01636"/>
    </source>
</evidence>
<feature type="domain" description="Aminoglycoside phosphotransferase" evidence="1">
    <location>
        <begin position="33"/>
        <end position="272"/>
    </location>
</feature>
<reference evidence="2" key="2">
    <citation type="submission" date="2024-10" db="UniProtKB">
        <authorList>
            <consortium name="EnsemblProtists"/>
        </authorList>
    </citation>
    <scope>IDENTIFICATION</scope>
</reference>
<dbReference type="GeneID" id="17258479"/>
<keyword evidence="3" id="KW-1185">Reference proteome</keyword>
<dbReference type="AlphaFoldDB" id="A0A0D3IMC4"/>
<dbReference type="InterPro" id="IPR011009">
    <property type="entry name" value="Kinase-like_dom_sf"/>
</dbReference>
<accession>A0A0D3IMC4</accession>
<dbReference type="RefSeq" id="XP_005764838.1">
    <property type="nucleotide sequence ID" value="XM_005764781.1"/>
</dbReference>
<protein>
    <recommendedName>
        <fullName evidence="1">Aminoglycoside phosphotransferase domain-containing protein</fullName>
    </recommendedName>
</protein>
<dbReference type="InterPro" id="IPR002575">
    <property type="entry name" value="Aminoglycoside_PTrfase"/>
</dbReference>
<dbReference type="Proteomes" id="UP000013827">
    <property type="component" value="Unassembled WGS sequence"/>
</dbReference>
<evidence type="ECO:0000313" key="2">
    <source>
        <dbReference type="EnsemblProtists" id="EOD12409"/>
    </source>
</evidence>
<proteinExistence type="predicted"/>
<dbReference type="EnsemblProtists" id="EOD12409">
    <property type="protein sequence ID" value="EOD12409"/>
    <property type="gene ID" value="EMIHUDRAFT_213651"/>
</dbReference>
<name>A0A0D3IMC4_EMIH1</name>
<evidence type="ECO:0000313" key="3">
    <source>
        <dbReference type="Proteomes" id="UP000013827"/>
    </source>
</evidence>
<dbReference type="Gene3D" id="3.90.1200.10">
    <property type="match status" value="1"/>
</dbReference>
<dbReference type="KEGG" id="ehx:EMIHUDRAFT_213651"/>
<dbReference type="Pfam" id="PF01636">
    <property type="entry name" value="APH"/>
    <property type="match status" value="1"/>
</dbReference>
<dbReference type="PaxDb" id="2903-EOD12409"/>
<dbReference type="OMA" id="RETFWGV"/>